<sequence length="157" mass="18006">MLTGKARNISVYNTSDSNTINSDDIPGLLQREEQTYTNPDDGTTFLIFSVNCDQMPFDAVKFISCNEIFGTDDPEKLLIRMVSICSLIFIFTVMLIRLNVKQQIGAIQLADAEERRRKIEQKNKELEIARKKEADANIKLQASQKEIESQNERLREM</sequence>
<reference evidence="4" key="1">
    <citation type="submission" date="2012-11" db="EMBL/GenBank/DDBJ databases">
        <authorList>
            <person name="Lucero-Rivera Y.E."/>
            <person name="Tovar-Ramirez D."/>
        </authorList>
    </citation>
    <scope>NUCLEOTIDE SEQUENCE [LARGE SCALE GENOMIC DNA]</scope>
    <source>
        <strain evidence="4">Araruama</strain>
    </source>
</reference>
<protein>
    <submittedName>
        <fullName evidence="3">Uncharacterized protein</fullName>
    </submittedName>
</protein>
<keyword evidence="2" id="KW-0812">Transmembrane</keyword>
<keyword evidence="1" id="KW-0175">Coiled coil</keyword>
<evidence type="ECO:0000256" key="1">
    <source>
        <dbReference type="SAM" id="Coils"/>
    </source>
</evidence>
<keyword evidence="2" id="KW-1133">Transmembrane helix</keyword>
<dbReference type="AlphaFoldDB" id="A0A1V1NUW2"/>
<evidence type="ECO:0000256" key="2">
    <source>
        <dbReference type="SAM" id="Phobius"/>
    </source>
</evidence>
<comment type="caution">
    <text evidence="3">The sequence shown here is derived from an EMBL/GenBank/DDBJ whole genome shotgun (WGS) entry which is preliminary data.</text>
</comment>
<name>A0A1V1NUW2_9BACT</name>
<accession>A0A1V1NUW2</accession>
<proteinExistence type="predicted"/>
<keyword evidence="2" id="KW-0472">Membrane</keyword>
<organism evidence="3 4">
    <name type="scientific">Candidatus Magnetoglobus multicellularis str. Araruama</name>
    <dbReference type="NCBI Taxonomy" id="890399"/>
    <lineage>
        <taxon>Bacteria</taxon>
        <taxon>Pseudomonadati</taxon>
        <taxon>Thermodesulfobacteriota</taxon>
        <taxon>Desulfobacteria</taxon>
        <taxon>Desulfobacterales</taxon>
        <taxon>Desulfobacteraceae</taxon>
        <taxon>Candidatus Magnetoglobus</taxon>
    </lineage>
</organism>
<feature type="non-terminal residue" evidence="3">
    <location>
        <position position="157"/>
    </location>
</feature>
<feature type="transmembrane region" description="Helical" evidence="2">
    <location>
        <begin position="77"/>
        <end position="96"/>
    </location>
</feature>
<gene>
    <name evidence="3" type="ORF">OMM_12913</name>
</gene>
<evidence type="ECO:0000313" key="3">
    <source>
        <dbReference type="EMBL" id="ETR66343.1"/>
    </source>
</evidence>
<dbReference type="EMBL" id="ATBP01002050">
    <property type="protein sequence ID" value="ETR66343.1"/>
    <property type="molecule type" value="Genomic_DNA"/>
</dbReference>
<evidence type="ECO:0000313" key="4">
    <source>
        <dbReference type="Proteomes" id="UP000189670"/>
    </source>
</evidence>
<feature type="coiled-coil region" evidence="1">
    <location>
        <begin position="109"/>
        <end position="157"/>
    </location>
</feature>
<dbReference type="Proteomes" id="UP000189670">
    <property type="component" value="Unassembled WGS sequence"/>
</dbReference>